<dbReference type="RefSeq" id="WP_010314061.1">
    <property type="nucleotide sequence ID" value="NZ_CP061007.1"/>
</dbReference>
<dbReference type="AlphaFoldDB" id="A0A2N3Y5I3"/>
<dbReference type="PROSITE" id="PS50075">
    <property type="entry name" value="CARRIER"/>
    <property type="match status" value="1"/>
</dbReference>
<dbReference type="Proteomes" id="UP000233786">
    <property type="component" value="Unassembled WGS sequence"/>
</dbReference>
<dbReference type="OrthoDB" id="3695179at2"/>
<evidence type="ECO:0000313" key="5">
    <source>
        <dbReference type="Proteomes" id="UP000233786"/>
    </source>
</evidence>
<dbReference type="Pfam" id="PF00550">
    <property type="entry name" value="PP-binding"/>
    <property type="match status" value="1"/>
</dbReference>
<reference evidence="4" key="1">
    <citation type="submission" date="2017-12" db="EMBL/GenBank/DDBJ databases">
        <title>Sequencing the genomes of 1000 Actinobacteria strains.</title>
        <authorList>
            <person name="Klenk H.-P."/>
        </authorList>
    </citation>
    <scope>NUCLEOTIDE SEQUENCE [LARGE SCALE GENOMIC DNA]</scope>
    <source>
        <strain evidence="4">DSM 44228</strain>
    </source>
</reference>
<accession>A0A2N3Y5I3</accession>
<dbReference type="STRING" id="994479.GCA_000194155_06854"/>
<dbReference type="SUPFAM" id="SSF47336">
    <property type="entry name" value="ACP-like"/>
    <property type="match status" value="1"/>
</dbReference>
<evidence type="ECO:0000256" key="2">
    <source>
        <dbReference type="ARBA" id="ARBA00022553"/>
    </source>
</evidence>
<evidence type="ECO:0000259" key="3">
    <source>
        <dbReference type="PROSITE" id="PS50075"/>
    </source>
</evidence>
<dbReference type="InterPro" id="IPR036736">
    <property type="entry name" value="ACP-like_sf"/>
</dbReference>
<dbReference type="SMART" id="SM00823">
    <property type="entry name" value="PKS_PP"/>
    <property type="match status" value="1"/>
</dbReference>
<keyword evidence="5" id="KW-1185">Reference proteome</keyword>
<gene>
    <name evidence="4" type="ORF">A8926_6207</name>
</gene>
<evidence type="ECO:0000256" key="1">
    <source>
        <dbReference type="ARBA" id="ARBA00022450"/>
    </source>
</evidence>
<keyword evidence="2" id="KW-0597">Phosphoprotein</keyword>
<dbReference type="InterPro" id="IPR020806">
    <property type="entry name" value="PKS_PP-bd"/>
</dbReference>
<evidence type="ECO:0000313" key="4">
    <source>
        <dbReference type="EMBL" id="PKW18143.1"/>
    </source>
</evidence>
<sequence length="80" mass="8550">MTEENLLEAVRDAILRTLPELDPEVITPDSTLSGLGANSLDRVDILMDVNEALGCALTSQDLTAGANLRALVAALHEHVR</sequence>
<organism evidence="4 5">
    <name type="scientific">Saccharopolyspora spinosa</name>
    <dbReference type="NCBI Taxonomy" id="60894"/>
    <lineage>
        <taxon>Bacteria</taxon>
        <taxon>Bacillati</taxon>
        <taxon>Actinomycetota</taxon>
        <taxon>Actinomycetes</taxon>
        <taxon>Pseudonocardiales</taxon>
        <taxon>Pseudonocardiaceae</taxon>
        <taxon>Saccharopolyspora</taxon>
    </lineage>
</organism>
<comment type="caution">
    <text evidence="4">The sequence shown here is derived from an EMBL/GenBank/DDBJ whole genome shotgun (WGS) entry which is preliminary data.</text>
</comment>
<name>A0A2N3Y5I3_SACSN</name>
<feature type="domain" description="Carrier" evidence="3">
    <location>
        <begin position="4"/>
        <end position="79"/>
    </location>
</feature>
<dbReference type="Gene3D" id="1.10.1200.10">
    <property type="entry name" value="ACP-like"/>
    <property type="match status" value="1"/>
</dbReference>
<keyword evidence="1" id="KW-0596">Phosphopantetheine</keyword>
<dbReference type="InterPro" id="IPR009081">
    <property type="entry name" value="PP-bd_ACP"/>
</dbReference>
<dbReference type="EMBL" id="PJNB01000001">
    <property type="protein sequence ID" value="PKW18143.1"/>
    <property type="molecule type" value="Genomic_DNA"/>
</dbReference>
<protein>
    <submittedName>
        <fullName evidence="4">Polyketide biosynthesis acyl carrier protein</fullName>
    </submittedName>
</protein>
<proteinExistence type="predicted"/>
<dbReference type="GO" id="GO:0031177">
    <property type="term" value="F:phosphopantetheine binding"/>
    <property type="evidence" value="ECO:0007669"/>
    <property type="project" value="InterPro"/>
</dbReference>